<dbReference type="Pfam" id="PF02653">
    <property type="entry name" value="BPD_transp_2"/>
    <property type="match status" value="1"/>
</dbReference>
<keyword evidence="2" id="KW-0813">Transport</keyword>
<feature type="transmembrane region" description="Helical" evidence="9">
    <location>
        <begin position="72"/>
        <end position="91"/>
    </location>
</feature>
<reference evidence="11" key="1">
    <citation type="journal article" date="2021" name="Syst. Appl. Microbiol.">
        <title>Roseomonas hellenica sp. nov., isolated from roots of wild-growing Alkanna tinctoria.</title>
        <authorList>
            <person name="Rat A."/>
            <person name="Naranjo H.D."/>
            <person name="Lebbe L."/>
            <person name="Cnockaert M."/>
            <person name="Krigas N."/>
            <person name="Grigoriadou K."/>
            <person name="Maloupa E."/>
            <person name="Willems A."/>
        </authorList>
    </citation>
    <scope>NUCLEOTIDE SEQUENCE [LARGE SCALE GENOMIC DNA]</scope>
    <source>
        <strain evidence="11">LMG 31523</strain>
    </source>
</reference>
<comment type="caution">
    <text evidence="10">The sequence shown here is derived from an EMBL/GenBank/DDBJ whole genome shotgun (WGS) entry which is preliminary data.</text>
</comment>
<evidence type="ECO:0000256" key="5">
    <source>
        <dbReference type="ARBA" id="ARBA00022970"/>
    </source>
</evidence>
<protein>
    <submittedName>
        <fullName evidence="10">Branched-chain amino acid ABC transporter permease</fullName>
    </submittedName>
</protein>
<name>A0ABS5EXG2_9PROT</name>
<proteinExistence type="inferred from homology"/>
<dbReference type="EMBL" id="JAAGBB010000012">
    <property type="protein sequence ID" value="MBR0664992.1"/>
    <property type="molecule type" value="Genomic_DNA"/>
</dbReference>
<feature type="transmembrane region" description="Helical" evidence="9">
    <location>
        <begin position="20"/>
        <end position="38"/>
    </location>
</feature>
<keyword evidence="4 9" id="KW-0812">Transmembrane</keyword>
<evidence type="ECO:0000256" key="1">
    <source>
        <dbReference type="ARBA" id="ARBA00004651"/>
    </source>
</evidence>
<evidence type="ECO:0000256" key="9">
    <source>
        <dbReference type="SAM" id="Phobius"/>
    </source>
</evidence>
<dbReference type="Proteomes" id="UP001196870">
    <property type="component" value="Unassembled WGS sequence"/>
</dbReference>
<evidence type="ECO:0000256" key="6">
    <source>
        <dbReference type="ARBA" id="ARBA00022989"/>
    </source>
</evidence>
<sequence>MLQLEGILQALNAGLLLGAHYGLMCVGLSLIFGIMRVINFAHGDFMMLGMYVAFHLFTLLGLQMVFGSAAGPFIAALLAGPVLFLFGYIAQRFLISRVTGTRIGSLEGEGHYAQLILTLGLSLILQSGGQILFGSVPVSIPSDISSTAWELELAGGDVVVFVNQARAVGALIAVAVVALLVLFIGRSRLGKSMRAAADNVQAALYMGLDVDRAHRITFGLGIGVTAIAGGLLASSYPFTPYVGLEYVIIMYAGVVLGGLGSTLGAFWGGLLIGVIQQGSALLLPTQLQNTAIFVVFLLVVFLRPQGLLGRSAERT</sequence>
<keyword evidence="3" id="KW-1003">Cell membrane</keyword>
<evidence type="ECO:0000256" key="2">
    <source>
        <dbReference type="ARBA" id="ARBA00022448"/>
    </source>
</evidence>
<evidence type="ECO:0000256" key="4">
    <source>
        <dbReference type="ARBA" id="ARBA00022692"/>
    </source>
</evidence>
<organism evidence="10 11">
    <name type="scientific">Plastoroseomonas hellenica</name>
    <dbReference type="NCBI Taxonomy" id="2687306"/>
    <lineage>
        <taxon>Bacteria</taxon>
        <taxon>Pseudomonadati</taxon>
        <taxon>Pseudomonadota</taxon>
        <taxon>Alphaproteobacteria</taxon>
        <taxon>Acetobacterales</taxon>
        <taxon>Acetobacteraceae</taxon>
        <taxon>Plastoroseomonas</taxon>
    </lineage>
</organism>
<feature type="transmembrane region" description="Helical" evidence="9">
    <location>
        <begin position="45"/>
        <end position="66"/>
    </location>
</feature>
<evidence type="ECO:0000313" key="11">
    <source>
        <dbReference type="Proteomes" id="UP001196870"/>
    </source>
</evidence>
<evidence type="ECO:0000256" key="7">
    <source>
        <dbReference type="ARBA" id="ARBA00023136"/>
    </source>
</evidence>
<evidence type="ECO:0000256" key="3">
    <source>
        <dbReference type="ARBA" id="ARBA00022475"/>
    </source>
</evidence>
<dbReference type="CDD" id="cd06582">
    <property type="entry name" value="TM_PBP1_LivH_like"/>
    <property type="match status" value="1"/>
</dbReference>
<dbReference type="InterPro" id="IPR001851">
    <property type="entry name" value="ABC_transp_permease"/>
</dbReference>
<comment type="subcellular location">
    <subcellularLocation>
        <location evidence="1">Cell membrane</location>
        <topology evidence="1">Multi-pass membrane protein</topology>
    </subcellularLocation>
</comment>
<comment type="similarity">
    <text evidence="8">Belongs to the binding-protein-dependent transport system permease family. LivHM subfamily.</text>
</comment>
<feature type="transmembrane region" description="Helical" evidence="9">
    <location>
        <begin position="281"/>
        <end position="302"/>
    </location>
</feature>
<keyword evidence="11" id="KW-1185">Reference proteome</keyword>
<gene>
    <name evidence="10" type="ORF">GXW71_11565</name>
</gene>
<accession>A0ABS5EXG2</accession>
<dbReference type="PANTHER" id="PTHR11795">
    <property type="entry name" value="BRANCHED-CHAIN AMINO ACID TRANSPORT SYSTEM PERMEASE PROTEIN LIVH"/>
    <property type="match status" value="1"/>
</dbReference>
<keyword evidence="5" id="KW-0029">Amino-acid transport</keyword>
<dbReference type="PANTHER" id="PTHR11795:SF445">
    <property type="entry name" value="AMINO ACID ABC TRANSPORTER PERMEASE PROTEIN"/>
    <property type="match status" value="1"/>
</dbReference>
<feature type="transmembrane region" description="Helical" evidence="9">
    <location>
        <begin position="216"/>
        <end position="236"/>
    </location>
</feature>
<keyword evidence="7 9" id="KW-0472">Membrane</keyword>
<feature type="transmembrane region" description="Helical" evidence="9">
    <location>
        <begin position="248"/>
        <end position="274"/>
    </location>
</feature>
<feature type="transmembrane region" description="Helical" evidence="9">
    <location>
        <begin position="112"/>
        <end position="133"/>
    </location>
</feature>
<feature type="transmembrane region" description="Helical" evidence="9">
    <location>
        <begin position="167"/>
        <end position="185"/>
    </location>
</feature>
<evidence type="ECO:0000313" key="10">
    <source>
        <dbReference type="EMBL" id="MBR0664992.1"/>
    </source>
</evidence>
<dbReference type="InterPro" id="IPR052157">
    <property type="entry name" value="BCAA_transport_permease"/>
</dbReference>
<keyword evidence="6 9" id="KW-1133">Transmembrane helix</keyword>
<evidence type="ECO:0000256" key="8">
    <source>
        <dbReference type="ARBA" id="ARBA00037998"/>
    </source>
</evidence>